<proteinExistence type="inferred from homology"/>
<evidence type="ECO:0000256" key="1">
    <source>
        <dbReference type="ARBA" id="ARBA00004651"/>
    </source>
</evidence>
<dbReference type="Pfam" id="PF00528">
    <property type="entry name" value="BPD_transp_1"/>
    <property type="match status" value="1"/>
</dbReference>
<comment type="caution">
    <text evidence="11">The sequence shown here is derived from an EMBL/GenBank/DDBJ whole genome shotgun (WGS) entry which is preliminary data.</text>
</comment>
<keyword evidence="7 9" id="KW-1133">Transmembrane helix</keyword>
<feature type="transmembrane region" description="Helical" evidence="9">
    <location>
        <begin position="101"/>
        <end position="126"/>
    </location>
</feature>
<evidence type="ECO:0000259" key="10">
    <source>
        <dbReference type="PROSITE" id="PS50928"/>
    </source>
</evidence>
<keyword evidence="8 9" id="KW-0472">Membrane</keyword>
<dbReference type="RefSeq" id="WP_147156430.1">
    <property type="nucleotide sequence ID" value="NZ_BKAJ01000201.1"/>
</dbReference>
<accession>A0A512NQ84</accession>
<protein>
    <submittedName>
        <fullName evidence="11">Peptide ABC transporter permease</fullName>
    </submittedName>
</protein>
<dbReference type="OrthoDB" id="9766870at2"/>
<dbReference type="InterPro" id="IPR000515">
    <property type="entry name" value="MetI-like"/>
</dbReference>
<keyword evidence="4 9" id="KW-0812">Transmembrane</keyword>
<feature type="transmembrane region" description="Helical" evidence="9">
    <location>
        <begin position="211"/>
        <end position="232"/>
    </location>
</feature>
<feature type="transmembrane region" description="Helical" evidence="9">
    <location>
        <begin position="37"/>
        <end position="59"/>
    </location>
</feature>
<feature type="transmembrane region" description="Helical" evidence="9">
    <location>
        <begin position="268"/>
        <end position="291"/>
    </location>
</feature>
<evidence type="ECO:0000313" key="12">
    <source>
        <dbReference type="Proteomes" id="UP000321058"/>
    </source>
</evidence>
<dbReference type="Gene3D" id="1.10.3720.10">
    <property type="entry name" value="MetI-like"/>
    <property type="match status" value="1"/>
</dbReference>
<evidence type="ECO:0000313" key="11">
    <source>
        <dbReference type="EMBL" id="GEP61105.1"/>
    </source>
</evidence>
<dbReference type="PANTHER" id="PTHR43386">
    <property type="entry name" value="OLIGOPEPTIDE TRANSPORT SYSTEM PERMEASE PROTEIN APPC"/>
    <property type="match status" value="1"/>
</dbReference>
<dbReference type="InterPro" id="IPR025966">
    <property type="entry name" value="OppC_N"/>
</dbReference>
<gene>
    <name evidence="11" type="ORF">RSO01_82710</name>
</gene>
<evidence type="ECO:0000256" key="6">
    <source>
        <dbReference type="ARBA" id="ARBA00022927"/>
    </source>
</evidence>
<evidence type="ECO:0000256" key="4">
    <source>
        <dbReference type="ARBA" id="ARBA00022692"/>
    </source>
</evidence>
<feature type="domain" description="ABC transmembrane type-1" evidence="10">
    <location>
        <begin position="98"/>
        <end position="288"/>
    </location>
</feature>
<dbReference type="InterPro" id="IPR035906">
    <property type="entry name" value="MetI-like_sf"/>
</dbReference>
<dbReference type="GO" id="GO:0015031">
    <property type="term" value="P:protein transport"/>
    <property type="evidence" value="ECO:0007669"/>
    <property type="project" value="UniProtKB-KW"/>
</dbReference>
<keyword evidence="5" id="KW-0571">Peptide transport</keyword>
<feature type="transmembrane region" description="Helical" evidence="9">
    <location>
        <begin position="146"/>
        <end position="173"/>
    </location>
</feature>
<evidence type="ECO:0000256" key="9">
    <source>
        <dbReference type="RuleBase" id="RU363032"/>
    </source>
</evidence>
<dbReference type="InterPro" id="IPR050366">
    <property type="entry name" value="BP-dependent_transpt_permease"/>
</dbReference>
<reference evidence="11 12" key="1">
    <citation type="submission" date="2019-07" db="EMBL/GenBank/DDBJ databases">
        <title>Whole genome shotgun sequence of Reyranella soli NBRC 108950.</title>
        <authorList>
            <person name="Hosoyama A."/>
            <person name="Uohara A."/>
            <person name="Ohji S."/>
            <person name="Ichikawa N."/>
        </authorList>
    </citation>
    <scope>NUCLEOTIDE SEQUENCE [LARGE SCALE GENOMIC DNA]</scope>
    <source>
        <strain evidence="11 12">NBRC 108950</strain>
    </source>
</reference>
<dbReference type="GO" id="GO:0005886">
    <property type="term" value="C:plasma membrane"/>
    <property type="evidence" value="ECO:0007669"/>
    <property type="project" value="UniProtKB-SubCell"/>
</dbReference>
<dbReference type="CDD" id="cd06261">
    <property type="entry name" value="TM_PBP2"/>
    <property type="match status" value="1"/>
</dbReference>
<dbReference type="PANTHER" id="PTHR43386:SF1">
    <property type="entry name" value="D,D-DIPEPTIDE TRANSPORT SYSTEM PERMEASE PROTEIN DDPC-RELATED"/>
    <property type="match status" value="1"/>
</dbReference>
<dbReference type="Pfam" id="PF12911">
    <property type="entry name" value="OppC_N"/>
    <property type="match status" value="1"/>
</dbReference>
<keyword evidence="6" id="KW-0653">Protein transport</keyword>
<evidence type="ECO:0000256" key="2">
    <source>
        <dbReference type="ARBA" id="ARBA00022448"/>
    </source>
</evidence>
<sequence length="302" mass="32338">MTITVPNRAAAAPIDEALDRKRSPLDVALHFVKRQPLGTFGLVIVVVMFLAGALAPWIAPFDPEENDFNAMMEAPNLIHWLGTDQLGRDIFSRLVFGARTALIVGFSSAVLGGVIGLVMGVASAYFGGWFDLIFQRVLDVLMAFPLIILALAVVAVFGTGVFNVIIAITIPLVPRCGRVVRASALAVREVPYVDAARALGFSHTRIVLRHMVPNVIAPFLILLSAFVGQAILAEASLSYLGLGVQEPVPAWGLMLQGGAEEYATTAPWIAVFPGVAIMLTVLGISLFGDALRDAIDPKLRDR</sequence>
<dbReference type="Proteomes" id="UP000321058">
    <property type="component" value="Unassembled WGS sequence"/>
</dbReference>
<dbReference type="AlphaFoldDB" id="A0A512NQ84"/>
<evidence type="ECO:0000256" key="8">
    <source>
        <dbReference type="ARBA" id="ARBA00023136"/>
    </source>
</evidence>
<dbReference type="PROSITE" id="PS50928">
    <property type="entry name" value="ABC_TM1"/>
    <property type="match status" value="1"/>
</dbReference>
<keyword evidence="3" id="KW-1003">Cell membrane</keyword>
<keyword evidence="2 9" id="KW-0813">Transport</keyword>
<dbReference type="GO" id="GO:0015833">
    <property type="term" value="P:peptide transport"/>
    <property type="evidence" value="ECO:0007669"/>
    <property type="project" value="UniProtKB-KW"/>
</dbReference>
<evidence type="ECO:0000256" key="7">
    <source>
        <dbReference type="ARBA" id="ARBA00022989"/>
    </source>
</evidence>
<evidence type="ECO:0000256" key="5">
    <source>
        <dbReference type="ARBA" id="ARBA00022856"/>
    </source>
</evidence>
<comment type="similarity">
    <text evidence="9">Belongs to the binding-protein-dependent transport system permease family.</text>
</comment>
<organism evidence="11 12">
    <name type="scientific">Reyranella soli</name>
    <dbReference type="NCBI Taxonomy" id="1230389"/>
    <lineage>
        <taxon>Bacteria</taxon>
        <taxon>Pseudomonadati</taxon>
        <taxon>Pseudomonadota</taxon>
        <taxon>Alphaproteobacteria</taxon>
        <taxon>Hyphomicrobiales</taxon>
        <taxon>Reyranellaceae</taxon>
        <taxon>Reyranella</taxon>
    </lineage>
</organism>
<name>A0A512NQ84_9HYPH</name>
<comment type="subcellular location">
    <subcellularLocation>
        <location evidence="1 9">Cell membrane</location>
        <topology evidence="1 9">Multi-pass membrane protein</topology>
    </subcellularLocation>
</comment>
<dbReference type="SUPFAM" id="SSF161098">
    <property type="entry name" value="MetI-like"/>
    <property type="match status" value="1"/>
</dbReference>
<dbReference type="EMBL" id="BKAJ01000201">
    <property type="protein sequence ID" value="GEP61105.1"/>
    <property type="molecule type" value="Genomic_DNA"/>
</dbReference>
<dbReference type="GO" id="GO:0055085">
    <property type="term" value="P:transmembrane transport"/>
    <property type="evidence" value="ECO:0007669"/>
    <property type="project" value="InterPro"/>
</dbReference>
<evidence type="ECO:0000256" key="3">
    <source>
        <dbReference type="ARBA" id="ARBA00022475"/>
    </source>
</evidence>
<keyword evidence="12" id="KW-1185">Reference proteome</keyword>